<comment type="caution">
    <text evidence="2">The sequence shown here is derived from an EMBL/GenBank/DDBJ whole genome shotgun (WGS) entry which is preliminary data.</text>
</comment>
<proteinExistence type="predicted"/>
<evidence type="ECO:0000313" key="2">
    <source>
        <dbReference type="EMBL" id="GIH15555.1"/>
    </source>
</evidence>
<dbReference type="AlphaFoldDB" id="A0A8J3QQE9"/>
<evidence type="ECO:0000313" key="3">
    <source>
        <dbReference type="Proteomes" id="UP000642748"/>
    </source>
</evidence>
<dbReference type="RefSeq" id="WP_203919186.1">
    <property type="nucleotide sequence ID" value="NZ_BONZ01000035.1"/>
</dbReference>
<accession>A0A8J3QQE9</accession>
<dbReference type="EMBL" id="BONZ01000035">
    <property type="protein sequence ID" value="GIH15555.1"/>
    <property type="molecule type" value="Genomic_DNA"/>
</dbReference>
<name>A0A8J3QQE9_9ACTN</name>
<reference evidence="2" key="1">
    <citation type="submission" date="2021-01" db="EMBL/GenBank/DDBJ databases">
        <title>Whole genome shotgun sequence of Rugosimonospora africana NBRC 104875.</title>
        <authorList>
            <person name="Komaki H."/>
            <person name="Tamura T."/>
        </authorList>
    </citation>
    <scope>NUCLEOTIDE SEQUENCE</scope>
    <source>
        <strain evidence="2">NBRC 104875</strain>
    </source>
</reference>
<feature type="compositionally biased region" description="Basic and acidic residues" evidence="1">
    <location>
        <begin position="33"/>
        <end position="68"/>
    </location>
</feature>
<gene>
    <name evidence="2" type="ORF">Raf01_37270</name>
</gene>
<sequence>MTVEAQVCRHARIVRDGTDNSAPARSSGDDSDDGKGNDEGRGDDGKGRDGDDGKGGESRPCYRDITET</sequence>
<protein>
    <submittedName>
        <fullName evidence="2">Uncharacterized protein</fullName>
    </submittedName>
</protein>
<dbReference type="Proteomes" id="UP000642748">
    <property type="component" value="Unassembled WGS sequence"/>
</dbReference>
<feature type="region of interest" description="Disordered" evidence="1">
    <location>
        <begin position="1"/>
        <end position="68"/>
    </location>
</feature>
<evidence type="ECO:0000256" key="1">
    <source>
        <dbReference type="SAM" id="MobiDB-lite"/>
    </source>
</evidence>
<organism evidence="2 3">
    <name type="scientific">Rugosimonospora africana</name>
    <dbReference type="NCBI Taxonomy" id="556532"/>
    <lineage>
        <taxon>Bacteria</taxon>
        <taxon>Bacillati</taxon>
        <taxon>Actinomycetota</taxon>
        <taxon>Actinomycetes</taxon>
        <taxon>Micromonosporales</taxon>
        <taxon>Micromonosporaceae</taxon>
        <taxon>Rugosimonospora</taxon>
    </lineage>
</organism>
<keyword evidence="3" id="KW-1185">Reference proteome</keyword>